<dbReference type="PANTHER" id="PTHR46915">
    <property type="entry name" value="UBIQUITIN-LIKE PROTEASE 4-RELATED"/>
    <property type="match status" value="1"/>
</dbReference>
<proteinExistence type="inferred from homology"/>
<evidence type="ECO:0000256" key="4">
    <source>
        <dbReference type="ARBA" id="ARBA00022807"/>
    </source>
</evidence>
<dbReference type="EMBL" id="CM000781">
    <property type="protein sequence ID" value="AQK61386.1"/>
    <property type="molecule type" value="Genomic_DNA"/>
</dbReference>
<evidence type="ECO:0000256" key="3">
    <source>
        <dbReference type="ARBA" id="ARBA00022801"/>
    </source>
</evidence>
<dbReference type="SUPFAM" id="SSF54001">
    <property type="entry name" value="Cysteine proteinases"/>
    <property type="match status" value="1"/>
</dbReference>
<dbReference type="ExpressionAtlas" id="A0A1D6GCJ0">
    <property type="expression patterns" value="baseline and differential"/>
</dbReference>
<keyword evidence="3" id="KW-0378">Hydrolase</keyword>
<dbReference type="AlphaFoldDB" id="A0A1D6GCJ0"/>
<sequence length="881" mass="100556">MDVALQYVPGGTDIPMQRLPPEPLVVHEKGDELAWQDLAARGSNGRTTRASEEVLAAWNEATATSRLIVVVRGHGAEHLPEKSRLIRLKKLGNTNRVFTHFLMDRAKVHENTDQIEINIREGVSIWITKAAVQKCFEFPPGTDKKLPIDPTTKTFDSLYRVLSVSEKKINVKKKKMKENMKEKQVEEEKIEMNMEEKKQNLVEDEGSQQEESEEEDGEDGEIGEEEGEDGAIGDAKVGGDGDKESAKRGGIKVAVRRNVLTPLNINLMLQNINNDEILKLLVKRNEDTDGTEPNLDIDLISSVAEFGKDKKKLISGCTTVLMVVFLDHLVENPLDPLTIPRINLYTSDFIADLIMVPKDSPGPEKKRRKMKKKTSNVIKNLATLNFKNSEDTCYHEDSEMVPSPGRASPVVASVQSHKNFVDHADLEIVPSHENSVDLHSVYMAHVLERSRQSIVVDILDYNIPESTFADCLLPTGHMHTDVFYLQCQLLSKDWKDKVILSWKATQELIHQDIGVKELDKELTAEVMNKVDLIFIPIIHAGHWSLVILSTAKQETYILDSYPRHSGVAKDVLTQLQKYLDNKHNFDMSNYTDHVPPVQHQKNNYDCGFHVLLYIEEFMKEKMYKINKKMVLKFRKQLCMNLLYHPLNRINLVEFRKKLGITLKRKLPGILDLTIEGERSESEAAVIIEIENRDDKTLEDEHISVEKEKLRKHKFTSDKINDEICKHILNYNERELLSVGQTTMTGGQLEKYVNEGDNGDKILRAFITCFTCDEKFNQGNITTVIPPHEVSEEGELSKVDAAQLVEEIKAVLKGTNVARVRKDTESTKDPKVKVFRNMRRTFIFFPFYKNEELFVFHVDTKRLPIIDALFCKMSSLSFEDRS</sequence>
<dbReference type="InterPro" id="IPR038765">
    <property type="entry name" value="Papain-like_cys_pep_sf"/>
</dbReference>
<dbReference type="GO" id="GO:0006508">
    <property type="term" value="P:proteolysis"/>
    <property type="evidence" value="ECO:0007669"/>
    <property type="project" value="UniProtKB-KW"/>
</dbReference>
<dbReference type="Pfam" id="PF02902">
    <property type="entry name" value="Peptidase_C48"/>
    <property type="match status" value="1"/>
</dbReference>
<dbReference type="InterPro" id="IPR003653">
    <property type="entry name" value="Peptidase_C48_C"/>
</dbReference>
<dbReference type="PROSITE" id="PS50600">
    <property type="entry name" value="ULP_PROTEASE"/>
    <property type="match status" value="1"/>
</dbReference>
<evidence type="ECO:0000256" key="5">
    <source>
        <dbReference type="SAM" id="MobiDB-lite"/>
    </source>
</evidence>
<keyword evidence="2" id="KW-0645">Protease</keyword>
<evidence type="ECO:0000259" key="6">
    <source>
        <dbReference type="PROSITE" id="PS50600"/>
    </source>
</evidence>
<dbReference type="InParanoid" id="A0A1D6GCJ0"/>
<dbReference type="IntAct" id="A0A1D6GCJ0">
    <property type="interactions" value="1"/>
</dbReference>
<accession>A0A1D6GCJ0</accession>
<feature type="compositionally biased region" description="Basic and acidic residues" evidence="5">
    <location>
        <begin position="237"/>
        <end position="247"/>
    </location>
</feature>
<evidence type="ECO:0000313" key="7">
    <source>
        <dbReference type="EMBL" id="AQK61386.1"/>
    </source>
</evidence>
<dbReference type="STRING" id="4577.A0A1D6GCJ0"/>
<evidence type="ECO:0000256" key="2">
    <source>
        <dbReference type="ARBA" id="ARBA00022670"/>
    </source>
</evidence>
<feature type="region of interest" description="Disordered" evidence="5">
    <location>
        <begin position="199"/>
        <end position="248"/>
    </location>
</feature>
<feature type="domain" description="Ubiquitin-like protease family profile" evidence="6">
    <location>
        <begin position="419"/>
        <end position="617"/>
    </location>
</feature>
<feature type="compositionally biased region" description="Acidic residues" evidence="5">
    <location>
        <begin position="202"/>
        <end position="231"/>
    </location>
</feature>
<name>A0A1D6GCJ0_MAIZE</name>
<organism evidence="7">
    <name type="scientific">Zea mays</name>
    <name type="common">Maize</name>
    <dbReference type="NCBI Taxonomy" id="4577"/>
    <lineage>
        <taxon>Eukaryota</taxon>
        <taxon>Viridiplantae</taxon>
        <taxon>Streptophyta</taxon>
        <taxon>Embryophyta</taxon>
        <taxon>Tracheophyta</taxon>
        <taxon>Spermatophyta</taxon>
        <taxon>Magnoliopsida</taxon>
        <taxon>Liliopsida</taxon>
        <taxon>Poales</taxon>
        <taxon>Poaceae</taxon>
        <taxon>PACMAD clade</taxon>
        <taxon>Panicoideae</taxon>
        <taxon>Andropogonodae</taxon>
        <taxon>Andropogoneae</taxon>
        <taxon>Tripsacinae</taxon>
        <taxon>Zea</taxon>
    </lineage>
</organism>
<dbReference type="GO" id="GO:0008234">
    <property type="term" value="F:cysteine-type peptidase activity"/>
    <property type="evidence" value="ECO:0007669"/>
    <property type="project" value="UniProtKB-KW"/>
</dbReference>
<comment type="similarity">
    <text evidence="1">Belongs to the peptidase C48 family.</text>
</comment>
<dbReference type="Gene3D" id="3.40.395.10">
    <property type="entry name" value="Adenoviral Proteinase, Chain A"/>
    <property type="match status" value="1"/>
</dbReference>
<protein>
    <recommendedName>
        <fullName evidence="6">Ubiquitin-like protease family profile domain-containing protein</fullName>
    </recommendedName>
</protein>
<dbReference type="PANTHER" id="PTHR46915:SF2">
    <property type="entry name" value="UBIQUITIN-LIKE PROTEASE 4"/>
    <property type="match status" value="1"/>
</dbReference>
<keyword evidence="4" id="KW-0788">Thiol protease</keyword>
<dbReference type="GO" id="GO:0016926">
    <property type="term" value="P:protein desumoylation"/>
    <property type="evidence" value="ECO:0007669"/>
    <property type="project" value="UniProtKB-ARBA"/>
</dbReference>
<evidence type="ECO:0000256" key="1">
    <source>
        <dbReference type="ARBA" id="ARBA00005234"/>
    </source>
</evidence>
<gene>
    <name evidence="7" type="ORF">ZEAMMB73_Zm00001d012797</name>
</gene>
<reference evidence="7" key="1">
    <citation type="submission" date="2015-12" db="EMBL/GenBank/DDBJ databases">
        <title>Update maize B73 reference genome by single molecule sequencing technologies.</title>
        <authorList>
            <consortium name="Maize Genome Sequencing Project"/>
            <person name="Ware D."/>
        </authorList>
    </citation>
    <scope>NUCLEOTIDE SEQUENCE</scope>
    <source>
        <tissue evidence="7">Seedling</tissue>
    </source>
</reference>